<sequence>MSSAAAASQPRAFPTSGFDLIEESRRIEEETLPGYTPDKYYPVRLGEVLGNRYHVVGKLGYGTTSTVWLGRDLQEESRYVTLKLYVSGLQRDTELRVYDRFDMIETDHPGKTFLRKLFGSFYVKGKNNARDGAGDDTSHLCLVHEPLGLSLDQVLDLYPHGKFPLEVLKPSLRQILMAVSFLHEQAMIAHTDLQTTNMLIGVVNPIVFTLFERAEHEQPTPRKVLEDRVIYTTRRLLPSEGLPFLCDFGEARFTDEDGFGAAGEDIMPDVYKAPEVMLQMKWDEKVDIWNMAMVVWQLVTGKALFKGKNKMDDLVFQDDRVHLAEICALIGQPPAEFLKRSEMCPAVWNADGSWKGVVPIPDISLEGLAKTAEIEGEDLADFLKFLRRMLRWLPEERPTCRELVYDPWLMKGLGEKQA</sequence>
<reference evidence="1" key="1">
    <citation type="journal article" date="2022" name="bioRxiv">
        <title>Population genetic analysis of Ophidiomyces ophidiicola, the causative agent of snake fungal disease, indicates recent introductions to the USA.</title>
        <authorList>
            <person name="Ladner J.T."/>
            <person name="Palmer J.M."/>
            <person name="Ettinger C.L."/>
            <person name="Stajich J.E."/>
            <person name="Farrell T.M."/>
            <person name="Glorioso B.M."/>
            <person name="Lawson B."/>
            <person name="Price S.J."/>
            <person name="Stengle A.G."/>
            <person name="Grear D.A."/>
            <person name="Lorch J.M."/>
        </authorList>
    </citation>
    <scope>NUCLEOTIDE SEQUENCE</scope>
    <source>
        <strain evidence="1">NWHC 24266-5</strain>
    </source>
</reference>
<proteinExistence type="predicted"/>
<organism evidence="1">
    <name type="scientific">Ophidiomyces ophidiicola</name>
    <dbReference type="NCBI Taxonomy" id="1387563"/>
    <lineage>
        <taxon>Eukaryota</taxon>
        <taxon>Fungi</taxon>
        <taxon>Dikarya</taxon>
        <taxon>Ascomycota</taxon>
        <taxon>Pezizomycotina</taxon>
        <taxon>Eurotiomycetes</taxon>
        <taxon>Eurotiomycetidae</taxon>
        <taxon>Onygenales</taxon>
        <taxon>Onygenaceae</taxon>
        <taxon>Ophidiomyces</taxon>
    </lineage>
</organism>
<protein>
    <submittedName>
        <fullName evidence="1">Uncharacterized protein</fullName>
    </submittedName>
</protein>
<dbReference type="EMBL" id="JALBCA010000113">
    <property type="protein sequence ID" value="KAI2382678.1"/>
    <property type="molecule type" value="Genomic_DNA"/>
</dbReference>
<evidence type="ECO:0000313" key="1">
    <source>
        <dbReference type="EMBL" id="KAI2382678.1"/>
    </source>
</evidence>
<comment type="caution">
    <text evidence="1">The sequence shown here is derived from an EMBL/GenBank/DDBJ whole genome shotgun (WGS) entry which is preliminary data.</text>
</comment>
<gene>
    <name evidence="1" type="ORF">LOY88_005825</name>
</gene>
<accession>A0ACB8UQI6</accession>
<name>A0ACB8UQI6_9EURO</name>